<dbReference type="InterPro" id="IPR001680">
    <property type="entry name" value="WD40_rpt"/>
</dbReference>
<dbReference type="GO" id="GO:0003677">
    <property type="term" value="F:DNA binding"/>
    <property type="evidence" value="ECO:0007669"/>
    <property type="project" value="TreeGrafter"/>
</dbReference>
<dbReference type="Proteomes" id="UP001195483">
    <property type="component" value="Unassembled WGS sequence"/>
</dbReference>
<dbReference type="InterPro" id="IPR036322">
    <property type="entry name" value="WD40_repeat_dom_sf"/>
</dbReference>
<feature type="compositionally biased region" description="Basic and acidic residues" evidence="6">
    <location>
        <begin position="9"/>
        <end position="18"/>
    </location>
</feature>
<evidence type="ECO:0000256" key="5">
    <source>
        <dbReference type="ARBA" id="ARBA00022737"/>
    </source>
</evidence>
<sequence length="533" mass="60943">MPSTRSKRKFESAVEPSKKAKVQKVTSPRKTALKEPALEKIVTENQSEESCSDSDSELEGIDEGIIRCEERRQINLKLNAEFFSSLRIEEAKASLQESKTQKHPKPSQRGLKREKLEEPIIRRSSLRLQKKDPNGIPLPPEALINRADNLFYQEPVDEHERPPAGPLKMTKSLYSTVTVEEHKVLMELRDKMVVKPLQSNAMSFTDFSKVLDKLVITENQVCKVVPDRTLSVAVHPMEDIILAVTGDRWGRLGFWNVSSTSDAVVTYCPHSRPITCLDFPRDNSHLLLSCSYDGTLRCGDLHKEVFDEVYSTPKKKDILFRNFDYPCQNTLLVSRNDGCVALVDRRTKGTKAEHTYRIGQKSMRTVSIHPRERHYFVNAFVDGRVCLWDLRNLKKNKNKPLQTLPHGRNLNSAYFSPITGKYILITSMEDVLNIYDSSNMSDISLKKSIRHNNHTGKWLTGFRATWHPAREDVFIVGSMNRPREIQIYGDDGYILRRLRSNEYLNSVCSLNVFHPTRSVVVGANSSGRLHVFM</sequence>
<evidence type="ECO:0000256" key="6">
    <source>
        <dbReference type="SAM" id="MobiDB-lite"/>
    </source>
</evidence>
<comment type="similarity">
    <text evidence="2">Belongs to the WD repeat DDB2/WDR76 family.</text>
</comment>
<evidence type="ECO:0000256" key="1">
    <source>
        <dbReference type="ARBA" id="ARBA00002530"/>
    </source>
</evidence>
<dbReference type="GO" id="GO:2000001">
    <property type="term" value="P:regulation of DNA damage checkpoint"/>
    <property type="evidence" value="ECO:0007669"/>
    <property type="project" value="TreeGrafter"/>
</dbReference>
<dbReference type="InterPro" id="IPR015943">
    <property type="entry name" value="WD40/YVTN_repeat-like_dom_sf"/>
</dbReference>
<reference evidence="7" key="1">
    <citation type="journal article" date="2021" name="Genome Biol. Evol.">
        <title>A High-Quality Reference Genome for a Parasitic Bivalve with Doubly Uniparental Inheritance (Bivalvia: Unionida).</title>
        <authorList>
            <person name="Smith C.H."/>
        </authorList>
    </citation>
    <scope>NUCLEOTIDE SEQUENCE</scope>
    <source>
        <strain evidence="7">CHS0354</strain>
    </source>
</reference>
<dbReference type="Pfam" id="PF00400">
    <property type="entry name" value="WD40"/>
    <property type="match status" value="1"/>
</dbReference>
<comment type="function">
    <text evidence="1">Specifically binds 5-hydroxymethylcytosine (5hmC), suggesting that it acts as a specific reader of 5hmC.</text>
</comment>
<evidence type="ECO:0000313" key="7">
    <source>
        <dbReference type="EMBL" id="KAK3611876.1"/>
    </source>
</evidence>
<comment type="caution">
    <text evidence="7">The sequence shown here is derived from an EMBL/GenBank/DDBJ whole genome shotgun (WGS) entry which is preliminary data.</text>
</comment>
<dbReference type="SUPFAM" id="SSF50978">
    <property type="entry name" value="WD40 repeat-like"/>
    <property type="match status" value="1"/>
</dbReference>
<dbReference type="Gene3D" id="2.130.10.10">
    <property type="entry name" value="YVTN repeat-like/Quinoprotein amine dehydrogenase"/>
    <property type="match status" value="1"/>
</dbReference>
<evidence type="ECO:0000313" key="8">
    <source>
        <dbReference type="Proteomes" id="UP001195483"/>
    </source>
</evidence>
<protein>
    <recommendedName>
        <fullName evidence="3">WD repeat-containing protein 76</fullName>
    </recommendedName>
</protein>
<dbReference type="SMART" id="SM00320">
    <property type="entry name" value="WD40"/>
    <property type="match status" value="3"/>
</dbReference>
<dbReference type="AlphaFoldDB" id="A0AAE0TKF5"/>
<feature type="compositionally biased region" description="Basic residues" evidence="6">
    <location>
        <begin position="101"/>
        <end position="110"/>
    </location>
</feature>
<accession>A0AAE0TKF5</accession>
<dbReference type="PANTHER" id="PTHR14773:SF0">
    <property type="entry name" value="WD REPEAT-CONTAINING PROTEIN 76"/>
    <property type="match status" value="1"/>
</dbReference>
<name>A0AAE0TKF5_9BIVA</name>
<dbReference type="InterPro" id="IPR050853">
    <property type="entry name" value="WD_repeat_DNA-damage-binding"/>
</dbReference>
<dbReference type="GO" id="GO:0005634">
    <property type="term" value="C:nucleus"/>
    <property type="evidence" value="ECO:0007669"/>
    <property type="project" value="TreeGrafter"/>
</dbReference>
<feature type="region of interest" description="Disordered" evidence="6">
    <location>
        <begin position="1"/>
        <end position="35"/>
    </location>
</feature>
<reference evidence="7" key="2">
    <citation type="journal article" date="2021" name="Genome Biol. Evol.">
        <title>Developing a high-quality reference genome for a parasitic bivalve with doubly uniparental inheritance (Bivalvia: Unionida).</title>
        <authorList>
            <person name="Smith C.H."/>
        </authorList>
    </citation>
    <scope>NUCLEOTIDE SEQUENCE</scope>
    <source>
        <strain evidence="7">CHS0354</strain>
        <tissue evidence="7">Mantle</tissue>
    </source>
</reference>
<dbReference type="EMBL" id="JAEAOA010001311">
    <property type="protein sequence ID" value="KAK3611876.1"/>
    <property type="molecule type" value="Genomic_DNA"/>
</dbReference>
<evidence type="ECO:0000256" key="4">
    <source>
        <dbReference type="ARBA" id="ARBA00022574"/>
    </source>
</evidence>
<feature type="region of interest" description="Disordered" evidence="6">
    <location>
        <begin position="94"/>
        <end position="116"/>
    </location>
</feature>
<evidence type="ECO:0000256" key="3">
    <source>
        <dbReference type="ARBA" id="ARBA00021234"/>
    </source>
</evidence>
<proteinExistence type="inferred from homology"/>
<keyword evidence="4" id="KW-0853">WD repeat</keyword>
<reference evidence="7" key="3">
    <citation type="submission" date="2023-05" db="EMBL/GenBank/DDBJ databases">
        <authorList>
            <person name="Smith C.H."/>
        </authorList>
    </citation>
    <scope>NUCLEOTIDE SEQUENCE</scope>
    <source>
        <strain evidence="7">CHS0354</strain>
        <tissue evidence="7">Mantle</tissue>
    </source>
</reference>
<gene>
    <name evidence="7" type="ORF">CHS0354_021309</name>
</gene>
<evidence type="ECO:0000256" key="2">
    <source>
        <dbReference type="ARBA" id="ARBA00005434"/>
    </source>
</evidence>
<dbReference type="PANTHER" id="PTHR14773">
    <property type="entry name" value="WD REPEAT-CONTAINING PROTEIN 76"/>
    <property type="match status" value="1"/>
</dbReference>
<dbReference type="FunFam" id="2.130.10.10:FF:000180">
    <property type="entry name" value="WD repeat-containing protein 76"/>
    <property type="match status" value="1"/>
</dbReference>
<keyword evidence="8" id="KW-1185">Reference proteome</keyword>
<organism evidence="7 8">
    <name type="scientific">Potamilus streckersoni</name>
    <dbReference type="NCBI Taxonomy" id="2493646"/>
    <lineage>
        <taxon>Eukaryota</taxon>
        <taxon>Metazoa</taxon>
        <taxon>Spiralia</taxon>
        <taxon>Lophotrochozoa</taxon>
        <taxon>Mollusca</taxon>
        <taxon>Bivalvia</taxon>
        <taxon>Autobranchia</taxon>
        <taxon>Heteroconchia</taxon>
        <taxon>Palaeoheterodonta</taxon>
        <taxon>Unionida</taxon>
        <taxon>Unionoidea</taxon>
        <taxon>Unionidae</taxon>
        <taxon>Ambleminae</taxon>
        <taxon>Lampsilini</taxon>
        <taxon>Potamilus</taxon>
    </lineage>
</organism>
<keyword evidence="5" id="KW-0677">Repeat</keyword>